<dbReference type="GO" id="GO:0016491">
    <property type="term" value="F:oxidoreductase activity"/>
    <property type="evidence" value="ECO:0007669"/>
    <property type="project" value="InterPro"/>
</dbReference>
<organism evidence="3 4">
    <name type="scientific">Bacteroides oleiciplenus</name>
    <dbReference type="NCBI Taxonomy" id="626931"/>
    <lineage>
        <taxon>Bacteria</taxon>
        <taxon>Pseudomonadati</taxon>
        <taxon>Bacteroidota</taxon>
        <taxon>Bacteroidia</taxon>
        <taxon>Bacteroidales</taxon>
        <taxon>Bacteroidaceae</taxon>
        <taxon>Bacteroides</taxon>
    </lineage>
</organism>
<evidence type="ECO:0000313" key="4">
    <source>
        <dbReference type="Proteomes" id="UP000260983"/>
    </source>
</evidence>
<dbReference type="EMBL" id="QSUL01000016">
    <property type="protein sequence ID" value="RGN31776.1"/>
    <property type="molecule type" value="Genomic_DNA"/>
</dbReference>
<comment type="caution">
    <text evidence="3">The sequence shown here is derived from an EMBL/GenBank/DDBJ whole genome shotgun (WGS) entry which is preliminary data.</text>
</comment>
<dbReference type="CDD" id="cd02966">
    <property type="entry name" value="TlpA_like_family"/>
    <property type="match status" value="1"/>
</dbReference>
<dbReference type="PANTHER" id="PTHR42852">
    <property type="entry name" value="THIOL:DISULFIDE INTERCHANGE PROTEIN DSBE"/>
    <property type="match status" value="1"/>
</dbReference>
<accession>A0A3E5B2G8</accession>
<dbReference type="InterPro" id="IPR013766">
    <property type="entry name" value="Thioredoxin_domain"/>
</dbReference>
<dbReference type="PANTHER" id="PTHR42852:SF17">
    <property type="entry name" value="THIOREDOXIN-LIKE PROTEIN HI_1115"/>
    <property type="match status" value="1"/>
</dbReference>
<protein>
    <submittedName>
        <fullName evidence="3">TlpA family protein disulfide reductase</fullName>
    </submittedName>
</protein>
<feature type="chain" id="PRO_5017537436" evidence="1">
    <location>
        <begin position="20"/>
        <end position="399"/>
    </location>
</feature>
<name>A0A3E5B2G8_9BACE</name>
<evidence type="ECO:0000313" key="3">
    <source>
        <dbReference type="EMBL" id="RGN31776.1"/>
    </source>
</evidence>
<dbReference type="SUPFAM" id="SSF52833">
    <property type="entry name" value="Thioredoxin-like"/>
    <property type="match status" value="1"/>
</dbReference>
<dbReference type="InterPro" id="IPR013740">
    <property type="entry name" value="Redoxin"/>
</dbReference>
<dbReference type="InterPro" id="IPR050553">
    <property type="entry name" value="Thioredoxin_ResA/DsbE_sf"/>
</dbReference>
<keyword evidence="1" id="KW-0732">Signal</keyword>
<dbReference type="Proteomes" id="UP000260983">
    <property type="component" value="Unassembled WGS sequence"/>
</dbReference>
<dbReference type="Gene3D" id="3.40.30.10">
    <property type="entry name" value="Glutaredoxin"/>
    <property type="match status" value="1"/>
</dbReference>
<dbReference type="InterPro" id="IPR036249">
    <property type="entry name" value="Thioredoxin-like_sf"/>
</dbReference>
<feature type="signal peptide" evidence="1">
    <location>
        <begin position="1"/>
        <end position="19"/>
    </location>
</feature>
<dbReference type="RefSeq" id="WP_117725283.1">
    <property type="nucleotide sequence ID" value="NZ_QSUL01000016.1"/>
</dbReference>
<evidence type="ECO:0000256" key="1">
    <source>
        <dbReference type="SAM" id="SignalP"/>
    </source>
</evidence>
<sequence length="399" mass="45735">MKKLLVLLSFLFTINAGNAQEDKKEYLQKVLNNLEKVESASYTSFNESWQPGDTVPIFTNSDYTNEYNNPNDSTIGASYASFETKDMDKMTFCYDGHKRVLVYDEHKTIVEDNFTARPLPFRPLIGPFYNYTKNIIKYALQTKDNITVDLQDKGNDYFFRLVIGEDTQVEFFGKAYHMPEPPFYVEPTSIYELWIRKSDNLPYKARREMSHDISVTTITSVEFNKLSINDFNVSDYYPKGYTVEPYGYGNKKAASAPELTDKQAPEWTLNDSNGNPVSLANLKSKVLLINFTGIGCGACQAAVPFLKELKGKFSNEDFDLIAIEGWSRKEHSIQVYANNKKLNYTILNANDQVIKDYQTGNAAPFFFILDEHHIIRKVIRGYGNERTDKEIMDAITELL</sequence>
<dbReference type="Pfam" id="PF08534">
    <property type="entry name" value="Redoxin"/>
    <property type="match status" value="1"/>
</dbReference>
<dbReference type="PROSITE" id="PS51352">
    <property type="entry name" value="THIOREDOXIN_2"/>
    <property type="match status" value="1"/>
</dbReference>
<dbReference type="AlphaFoldDB" id="A0A3E5B2G8"/>
<gene>
    <name evidence="3" type="ORF">DXB65_19645</name>
</gene>
<feature type="domain" description="Thioredoxin" evidence="2">
    <location>
        <begin position="258"/>
        <end position="399"/>
    </location>
</feature>
<evidence type="ECO:0000259" key="2">
    <source>
        <dbReference type="PROSITE" id="PS51352"/>
    </source>
</evidence>
<reference evidence="3 4" key="1">
    <citation type="submission" date="2018-08" db="EMBL/GenBank/DDBJ databases">
        <title>A genome reference for cultivated species of the human gut microbiota.</title>
        <authorList>
            <person name="Zou Y."/>
            <person name="Xue W."/>
            <person name="Luo G."/>
        </authorList>
    </citation>
    <scope>NUCLEOTIDE SEQUENCE [LARGE SCALE GENOMIC DNA]</scope>
    <source>
        <strain evidence="3 4">OM05-15BH</strain>
    </source>
</reference>
<proteinExistence type="predicted"/>